<dbReference type="GO" id="GO:0045840">
    <property type="term" value="P:positive regulation of mitotic nuclear division"/>
    <property type="evidence" value="ECO:0007669"/>
    <property type="project" value="TreeGrafter"/>
</dbReference>
<evidence type="ECO:0000256" key="9">
    <source>
        <dbReference type="PROSITE-ProRule" id="PRU00076"/>
    </source>
</evidence>
<feature type="domain" description="EGF-like" evidence="11">
    <location>
        <begin position="124"/>
        <end position="165"/>
    </location>
</feature>
<sequence length="222" mass="24168">MKCFSLKKKRNLRLIDWLVKSSRRSGDSIYKPSKELITLTALSAELRTSDVTATGDEMFTERQTHLENALLSAVAVLLLLLTPPGQSATLTNELQTTAAPALSGSTLTTQPDNSSMEEPLVLHSHKSCGSEHVNWCENGGTCMFPQDTDKPFCICASSYTGHRCMFTSDLTRTLPESEQLIAISCGVAMLISVLAVIIYCCAYKRCKKSAPLIKTAPSESSV</sequence>
<dbReference type="AlphaFoldDB" id="A0A671XPL5"/>
<dbReference type="PROSITE" id="PS50026">
    <property type="entry name" value="EGF_3"/>
    <property type="match status" value="1"/>
</dbReference>
<evidence type="ECO:0000256" key="1">
    <source>
        <dbReference type="ARBA" id="ARBA00004479"/>
    </source>
</evidence>
<gene>
    <name evidence="12" type="primary">epgn</name>
</gene>
<comment type="subcellular location">
    <subcellularLocation>
        <location evidence="1">Membrane</location>
        <topology evidence="1">Single-pass type I membrane protein</topology>
    </subcellularLocation>
</comment>
<dbReference type="SUPFAM" id="SSF57196">
    <property type="entry name" value="EGF/Laminin"/>
    <property type="match status" value="1"/>
</dbReference>
<comment type="caution">
    <text evidence="9">Lacks conserved residue(s) required for the propagation of feature annotation.</text>
</comment>
<dbReference type="Gene3D" id="2.10.25.10">
    <property type="entry name" value="Laminin"/>
    <property type="match status" value="1"/>
</dbReference>
<keyword evidence="5" id="KW-0339">Growth factor</keyword>
<dbReference type="GeneTree" id="ENSGT00730000113053"/>
<evidence type="ECO:0000259" key="11">
    <source>
        <dbReference type="PROSITE" id="PS50026"/>
    </source>
</evidence>
<evidence type="ECO:0000256" key="3">
    <source>
        <dbReference type="ARBA" id="ARBA00022692"/>
    </source>
</evidence>
<name>A0A671XPL5_SPAAU</name>
<protein>
    <recommendedName>
        <fullName evidence="11">EGF-like domain-containing protein</fullName>
    </recommendedName>
</protein>
<dbReference type="GO" id="GO:0016020">
    <property type="term" value="C:membrane"/>
    <property type="evidence" value="ECO:0007669"/>
    <property type="project" value="UniProtKB-SubCell"/>
</dbReference>
<feature type="disulfide bond" evidence="9">
    <location>
        <begin position="155"/>
        <end position="164"/>
    </location>
</feature>
<dbReference type="Proteomes" id="UP000472265">
    <property type="component" value="Chromosome 5"/>
</dbReference>
<organism evidence="12 13">
    <name type="scientific">Sparus aurata</name>
    <name type="common">Gilthead sea bream</name>
    <dbReference type="NCBI Taxonomy" id="8175"/>
    <lineage>
        <taxon>Eukaryota</taxon>
        <taxon>Metazoa</taxon>
        <taxon>Chordata</taxon>
        <taxon>Craniata</taxon>
        <taxon>Vertebrata</taxon>
        <taxon>Euteleostomi</taxon>
        <taxon>Actinopterygii</taxon>
        <taxon>Neopterygii</taxon>
        <taxon>Teleostei</taxon>
        <taxon>Neoteleostei</taxon>
        <taxon>Acanthomorphata</taxon>
        <taxon>Eupercaria</taxon>
        <taxon>Spariformes</taxon>
        <taxon>Sparidae</taxon>
        <taxon>Sparus</taxon>
    </lineage>
</organism>
<evidence type="ECO:0000256" key="2">
    <source>
        <dbReference type="ARBA" id="ARBA00022536"/>
    </source>
</evidence>
<evidence type="ECO:0000256" key="7">
    <source>
        <dbReference type="ARBA" id="ARBA00023157"/>
    </source>
</evidence>
<keyword evidence="13" id="KW-1185">Reference proteome</keyword>
<dbReference type="PANTHER" id="PTHR10740">
    <property type="entry name" value="TRANSFORMING GROWTH FACTOR ALPHA"/>
    <property type="match status" value="1"/>
</dbReference>
<dbReference type="OrthoDB" id="9411915at2759"/>
<evidence type="ECO:0000256" key="10">
    <source>
        <dbReference type="SAM" id="Phobius"/>
    </source>
</evidence>
<dbReference type="OMA" id="CMYPQDS"/>
<evidence type="ECO:0000313" key="12">
    <source>
        <dbReference type="Ensembl" id="ENSSAUP00010052980.1"/>
    </source>
</evidence>
<dbReference type="PANTHER" id="PTHR10740:SF10">
    <property type="entry name" value="EPIGEN"/>
    <property type="match status" value="1"/>
</dbReference>
<evidence type="ECO:0000256" key="8">
    <source>
        <dbReference type="ARBA" id="ARBA00023180"/>
    </source>
</evidence>
<keyword evidence="2 9" id="KW-0245">EGF-like domain</keyword>
<dbReference type="GO" id="GO:0008284">
    <property type="term" value="P:positive regulation of cell population proliferation"/>
    <property type="evidence" value="ECO:0007669"/>
    <property type="project" value="TreeGrafter"/>
</dbReference>
<reference evidence="12" key="1">
    <citation type="submission" date="2021-04" db="EMBL/GenBank/DDBJ databases">
        <authorList>
            <consortium name="Wellcome Sanger Institute Data Sharing"/>
        </authorList>
    </citation>
    <scope>NUCLEOTIDE SEQUENCE [LARGE SCALE GENOMIC DNA]</scope>
</reference>
<reference evidence="12" key="3">
    <citation type="submission" date="2025-09" db="UniProtKB">
        <authorList>
            <consortium name="Ensembl"/>
        </authorList>
    </citation>
    <scope>IDENTIFICATION</scope>
</reference>
<evidence type="ECO:0000313" key="13">
    <source>
        <dbReference type="Proteomes" id="UP000472265"/>
    </source>
</evidence>
<keyword evidence="7 9" id="KW-1015">Disulfide bond</keyword>
<evidence type="ECO:0000256" key="4">
    <source>
        <dbReference type="ARBA" id="ARBA00022989"/>
    </source>
</evidence>
<dbReference type="GeneID" id="115581555"/>
<accession>A0A671XPL5</accession>
<dbReference type="InterPro" id="IPR000742">
    <property type="entry name" value="EGF"/>
</dbReference>
<dbReference type="GO" id="GO:0005154">
    <property type="term" value="F:epidermal growth factor receptor binding"/>
    <property type="evidence" value="ECO:0007669"/>
    <property type="project" value="TreeGrafter"/>
</dbReference>
<feature type="transmembrane region" description="Helical" evidence="10">
    <location>
        <begin position="180"/>
        <end position="202"/>
    </location>
</feature>
<feature type="transmembrane region" description="Helical" evidence="10">
    <location>
        <begin position="68"/>
        <end position="85"/>
    </location>
</feature>
<dbReference type="GO" id="GO:0007173">
    <property type="term" value="P:epidermal growth factor receptor signaling pathway"/>
    <property type="evidence" value="ECO:0007669"/>
    <property type="project" value="TreeGrafter"/>
</dbReference>
<keyword evidence="6 10" id="KW-0472">Membrane</keyword>
<dbReference type="PROSITE" id="PS00022">
    <property type="entry name" value="EGF_1"/>
    <property type="match status" value="1"/>
</dbReference>
<feature type="disulfide bond" evidence="9">
    <location>
        <begin position="136"/>
        <end position="153"/>
    </location>
</feature>
<dbReference type="GO" id="GO:0005615">
    <property type="term" value="C:extracellular space"/>
    <property type="evidence" value="ECO:0007669"/>
    <property type="project" value="TreeGrafter"/>
</dbReference>
<keyword evidence="8" id="KW-0325">Glycoprotein</keyword>
<reference evidence="12" key="2">
    <citation type="submission" date="2025-08" db="UniProtKB">
        <authorList>
            <consortium name="Ensembl"/>
        </authorList>
    </citation>
    <scope>IDENTIFICATION</scope>
</reference>
<dbReference type="InParanoid" id="A0A671XPL5"/>
<proteinExistence type="predicted"/>
<keyword evidence="3 10" id="KW-0812">Transmembrane</keyword>
<dbReference type="GO" id="GO:0008083">
    <property type="term" value="F:growth factor activity"/>
    <property type="evidence" value="ECO:0007669"/>
    <property type="project" value="UniProtKB-KW"/>
</dbReference>
<evidence type="ECO:0000256" key="6">
    <source>
        <dbReference type="ARBA" id="ARBA00023136"/>
    </source>
</evidence>
<dbReference type="Ensembl" id="ENSSAUT00010055694.1">
    <property type="protein sequence ID" value="ENSSAUP00010052980.1"/>
    <property type="gene ID" value="ENSSAUG00010021953.1"/>
</dbReference>
<keyword evidence="4 10" id="KW-1133">Transmembrane helix</keyword>
<dbReference type="RefSeq" id="XP_030272591.1">
    <property type="nucleotide sequence ID" value="XM_030416731.1"/>
</dbReference>
<evidence type="ECO:0000256" key="5">
    <source>
        <dbReference type="ARBA" id="ARBA00023030"/>
    </source>
</evidence>